<feature type="binding site" evidence="5">
    <location>
        <position position="355"/>
    </location>
    <ligand>
        <name>substrate</name>
    </ligand>
</feature>
<dbReference type="InterPro" id="IPR014362">
    <property type="entry name" value="Glu_DH"/>
</dbReference>
<name>A0A1V5SIC8_9BACT</name>
<dbReference type="EMBL" id="MWBQ01000231">
    <property type="protein sequence ID" value="OQA54013.1"/>
    <property type="molecule type" value="Genomic_DNA"/>
</dbReference>
<evidence type="ECO:0000256" key="5">
    <source>
        <dbReference type="PIRSR" id="PIRSR000185-2"/>
    </source>
</evidence>
<evidence type="ECO:0000256" key="2">
    <source>
        <dbReference type="ARBA" id="ARBA00023002"/>
    </source>
</evidence>
<evidence type="ECO:0000259" key="8">
    <source>
        <dbReference type="SMART" id="SM00839"/>
    </source>
</evidence>
<dbReference type="InterPro" id="IPR046346">
    <property type="entry name" value="Aminoacid_DH-like_N_sf"/>
</dbReference>
<reference evidence="9" key="1">
    <citation type="submission" date="2017-02" db="EMBL/GenBank/DDBJ databases">
        <title>Delving into the versatile metabolic prowess of the omnipresent phylum Bacteroidetes.</title>
        <authorList>
            <person name="Nobu M.K."/>
            <person name="Mei R."/>
            <person name="Narihiro T."/>
            <person name="Kuroda K."/>
            <person name="Liu W.-T."/>
        </authorList>
    </citation>
    <scope>NUCLEOTIDE SEQUENCE</scope>
    <source>
        <strain evidence="9">ADurb.Bin276</strain>
    </source>
</reference>
<keyword evidence="5" id="KW-0547">Nucleotide-binding</keyword>
<feature type="binding site" evidence="5">
    <location>
        <position position="72"/>
    </location>
    <ligand>
        <name>substrate</name>
    </ligand>
</feature>
<dbReference type="InterPro" id="IPR033922">
    <property type="entry name" value="NAD_bind_Glu_DH"/>
</dbReference>
<dbReference type="PANTHER" id="PTHR11606">
    <property type="entry name" value="GLUTAMATE DEHYDROGENASE"/>
    <property type="match status" value="1"/>
</dbReference>
<dbReference type="Pfam" id="PF00208">
    <property type="entry name" value="ELFV_dehydrog"/>
    <property type="match status" value="1"/>
</dbReference>
<dbReference type="SMART" id="SM00839">
    <property type="entry name" value="ELFV_dehydrog"/>
    <property type="match status" value="1"/>
</dbReference>
<dbReference type="InterPro" id="IPR006097">
    <property type="entry name" value="Glu/Leu/Phe/Val/Trp_DH_dimer"/>
</dbReference>
<feature type="binding site" evidence="5">
    <location>
        <position position="192"/>
    </location>
    <ligand>
        <name>NAD(+)</name>
        <dbReference type="ChEBI" id="CHEBI:57540"/>
    </ligand>
</feature>
<evidence type="ECO:0000256" key="4">
    <source>
        <dbReference type="PIRSR" id="PIRSR000185-1"/>
    </source>
</evidence>
<gene>
    <name evidence="9" type="primary">gdhA_3</name>
    <name evidence="9" type="ORF">BWY41_02288</name>
</gene>
<evidence type="ECO:0000313" key="9">
    <source>
        <dbReference type="EMBL" id="OQA54013.1"/>
    </source>
</evidence>
<comment type="similarity">
    <text evidence="1 3 7">Belongs to the Glu/Leu/Phe/Val dehydrogenases family.</text>
</comment>
<dbReference type="InterPro" id="IPR006095">
    <property type="entry name" value="Glu/Leu/Phe/Val/Trp_DH"/>
</dbReference>
<dbReference type="InterPro" id="IPR006096">
    <property type="entry name" value="Glu/Leu/Phe/Val/Trp_DH_C"/>
</dbReference>
<keyword evidence="5" id="KW-0520">NAD</keyword>
<organism evidence="9">
    <name type="scientific">Candidatus Atribacter allofermentans</name>
    <dbReference type="NCBI Taxonomy" id="1852833"/>
    <lineage>
        <taxon>Bacteria</taxon>
        <taxon>Pseudomonadati</taxon>
        <taxon>Atribacterota</taxon>
        <taxon>Atribacteria</taxon>
        <taxon>Atribacterales</taxon>
        <taxon>Atribacteraceae</taxon>
        <taxon>Atribacter</taxon>
    </lineage>
</organism>
<dbReference type="PIRSF" id="PIRSF000185">
    <property type="entry name" value="Glu_DH"/>
    <property type="match status" value="1"/>
</dbReference>
<evidence type="ECO:0000256" key="1">
    <source>
        <dbReference type="ARBA" id="ARBA00006382"/>
    </source>
</evidence>
<feature type="active site" description="Proton donor" evidence="4">
    <location>
        <position position="108"/>
    </location>
</feature>
<evidence type="ECO:0000256" key="3">
    <source>
        <dbReference type="PIRNR" id="PIRNR000185"/>
    </source>
</evidence>
<dbReference type="GO" id="GO:0006538">
    <property type="term" value="P:L-glutamate catabolic process"/>
    <property type="evidence" value="ECO:0007669"/>
    <property type="project" value="TreeGrafter"/>
</dbReference>
<dbReference type="PANTHER" id="PTHR11606:SF13">
    <property type="entry name" value="GLUTAMATE DEHYDROGENASE 1, MITOCHONDRIAL"/>
    <property type="match status" value="1"/>
</dbReference>
<evidence type="ECO:0000256" key="7">
    <source>
        <dbReference type="RuleBase" id="RU004417"/>
    </source>
</evidence>
<keyword evidence="2 3" id="KW-0560">Oxidoreductase</keyword>
<proteinExistence type="inferred from homology"/>
<dbReference type="AlphaFoldDB" id="A0A1V5SIC8"/>
<dbReference type="CDD" id="cd01076">
    <property type="entry name" value="NAD_bind_1_Glu_DH"/>
    <property type="match status" value="1"/>
</dbReference>
<dbReference type="SUPFAM" id="SSF53223">
    <property type="entry name" value="Aminoacid dehydrogenase-like, N-terminal domain"/>
    <property type="match status" value="1"/>
</dbReference>
<dbReference type="Gene3D" id="3.40.50.10860">
    <property type="entry name" value="Leucine Dehydrogenase, chain A, domain 1"/>
    <property type="match status" value="1"/>
</dbReference>
<dbReference type="GO" id="GO:0000166">
    <property type="term" value="F:nucleotide binding"/>
    <property type="evidence" value="ECO:0007669"/>
    <property type="project" value="UniProtKB-KW"/>
</dbReference>
<dbReference type="Pfam" id="PF02812">
    <property type="entry name" value="ELFV_dehydrog_N"/>
    <property type="match status" value="1"/>
</dbReference>
<dbReference type="GO" id="GO:0004352">
    <property type="term" value="F:glutamate dehydrogenase (NAD+) activity"/>
    <property type="evidence" value="ECO:0007669"/>
    <property type="project" value="TreeGrafter"/>
</dbReference>
<feature type="binding site" evidence="5">
    <location>
        <position position="223"/>
    </location>
    <ligand>
        <name>NAD(+)</name>
        <dbReference type="ChEBI" id="CHEBI:57540"/>
    </ligand>
</feature>
<feature type="site" description="Important for catalysis" evidence="6">
    <location>
        <position position="148"/>
    </location>
</feature>
<feature type="domain" description="Glutamate/phenylalanine/leucine/valine/L-tryptophan dehydrogenase C-terminal" evidence="8">
    <location>
        <begin position="185"/>
        <end position="419"/>
    </location>
</feature>
<sequence>MTTSRSYNPYENMLQLLDSAADQLELNLDDYISLRYPERELTVSFPVEMDNGHVEMFTGYRVQHSSSRGPCKGGLRFAPDVTIDEVKALAAWMTWKCAVVNIPYGGAKGAVRCDPSKLTKKELMQITRRYTAMILPLIGPEKDIPAPDLNTNADVMGWIMDTYSMFKGFCVPGVVTGKPIEIGGSLGRREATGSGVAFITNEIAKKTNIDLTYSSVAIQGFGNVGQAAAYLLNKEGCRIVAVSDISSSFYREEGLNIQDMIEYTNHHPHHLLEGYTAPGVSVINNQDLLNLKVDFLIPAAKENQITSENAGKVQAKVIVEAANGPTTFNADTILKERNIIVVPDILANAGGVVVSYFEWVQNIQSLMWDENEVNALLLKIMSKAFDEVWNLHLKYHSSLRMAAYMLALNRVVKAKKLRGIFP</sequence>
<dbReference type="PRINTS" id="PR00082">
    <property type="entry name" value="GLFDHDRGNASE"/>
</dbReference>
<dbReference type="Gene3D" id="3.40.50.720">
    <property type="entry name" value="NAD(P)-binding Rossmann-like Domain"/>
    <property type="match status" value="1"/>
</dbReference>
<dbReference type="Proteomes" id="UP000485569">
    <property type="component" value="Unassembled WGS sequence"/>
</dbReference>
<comment type="caution">
    <text evidence="9">The sequence shown here is derived from an EMBL/GenBank/DDBJ whole genome shotgun (WGS) entry which is preliminary data.</text>
</comment>
<dbReference type="SUPFAM" id="SSF51735">
    <property type="entry name" value="NAD(P)-binding Rossmann-fold domains"/>
    <property type="match status" value="1"/>
</dbReference>
<protein>
    <recommendedName>
        <fullName evidence="3">Glutamate dehydrogenase</fullName>
    </recommendedName>
</protein>
<accession>A0A1V5SIC8</accession>
<evidence type="ECO:0000256" key="6">
    <source>
        <dbReference type="PIRSR" id="PIRSR000185-3"/>
    </source>
</evidence>
<feature type="binding site" evidence="5">
    <location>
        <position position="96"/>
    </location>
    <ligand>
        <name>substrate</name>
    </ligand>
</feature>
<dbReference type="FunFam" id="3.40.50.10860:FF:000003">
    <property type="entry name" value="Glutamate dehydrogenase"/>
    <property type="match status" value="1"/>
</dbReference>
<dbReference type="InterPro" id="IPR036291">
    <property type="entry name" value="NAD(P)-bd_dom_sf"/>
</dbReference>